<dbReference type="InterPro" id="IPR000551">
    <property type="entry name" value="MerR-type_HTH_dom"/>
</dbReference>
<feature type="domain" description="HTH merR-type" evidence="3">
    <location>
        <begin position="26"/>
        <end position="95"/>
    </location>
</feature>
<dbReference type="RefSeq" id="WP_094455927.1">
    <property type="nucleotide sequence ID" value="NZ_NMVJ01000011.1"/>
</dbReference>
<dbReference type="OrthoDB" id="5345718at2"/>
<name>A0A255EG67_9ACTN</name>
<organism evidence="4 5">
    <name type="scientific">Parenemella sanctibonifatiensis</name>
    <dbReference type="NCBI Taxonomy" id="2016505"/>
    <lineage>
        <taxon>Bacteria</taxon>
        <taxon>Bacillati</taxon>
        <taxon>Actinomycetota</taxon>
        <taxon>Actinomycetes</taxon>
        <taxon>Propionibacteriales</taxon>
        <taxon>Propionibacteriaceae</taxon>
        <taxon>Parenemella</taxon>
    </lineage>
</organism>
<proteinExistence type="predicted"/>
<dbReference type="PRINTS" id="PR00040">
    <property type="entry name" value="HTHMERR"/>
</dbReference>
<dbReference type="PANTHER" id="PTHR30204">
    <property type="entry name" value="REDOX-CYCLING DRUG-SENSING TRANSCRIPTIONAL ACTIVATOR SOXR"/>
    <property type="match status" value="1"/>
</dbReference>
<dbReference type="Pfam" id="PF13411">
    <property type="entry name" value="MerR_1"/>
    <property type="match status" value="1"/>
</dbReference>
<gene>
    <name evidence="4" type="ORF">CGZ91_13375</name>
</gene>
<dbReference type="Proteomes" id="UP000216300">
    <property type="component" value="Unassembled WGS sequence"/>
</dbReference>
<dbReference type="GO" id="GO:0003700">
    <property type="term" value="F:DNA-binding transcription factor activity"/>
    <property type="evidence" value="ECO:0007669"/>
    <property type="project" value="InterPro"/>
</dbReference>
<evidence type="ECO:0000313" key="4">
    <source>
        <dbReference type="EMBL" id="OYN88595.1"/>
    </source>
</evidence>
<dbReference type="PANTHER" id="PTHR30204:SF58">
    <property type="entry name" value="HTH-TYPE TRANSCRIPTIONAL REGULATOR YFMP"/>
    <property type="match status" value="1"/>
</dbReference>
<evidence type="ECO:0000256" key="1">
    <source>
        <dbReference type="ARBA" id="ARBA00023125"/>
    </source>
</evidence>
<dbReference type="PROSITE" id="PS50937">
    <property type="entry name" value="HTH_MERR_2"/>
    <property type="match status" value="1"/>
</dbReference>
<evidence type="ECO:0000259" key="3">
    <source>
        <dbReference type="PROSITE" id="PS50937"/>
    </source>
</evidence>
<reference evidence="4 5" key="1">
    <citation type="submission" date="2017-07" db="EMBL/GenBank/DDBJ databases">
        <title>Draft whole genome sequences of clinical Proprionibacteriaceae strains.</title>
        <authorList>
            <person name="Bernier A.-M."/>
            <person name="Bernard K."/>
            <person name="Domingo M.-C."/>
        </authorList>
    </citation>
    <scope>NUCLEOTIDE SEQUENCE [LARGE SCALE GENOMIC DNA]</scope>
    <source>
        <strain evidence="4 5">NML 150081</strain>
    </source>
</reference>
<dbReference type="InterPro" id="IPR047057">
    <property type="entry name" value="MerR_fam"/>
</dbReference>
<keyword evidence="1" id="KW-0238">DNA-binding</keyword>
<comment type="caution">
    <text evidence="4">The sequence shown here is derived from an EMBL/GenBank/DDBJ whole genome shotgun (WGS) entry which is preliminary data.</text>
</comment>
<dbReference type="SUPFAM" id="SSF46955">
    <property type="entry name" value="Putative DNA-binding domain"/>
    <property type="match status" value="1"/>
</dbReference>
<dbReference type="GO" id="GO:0003677">
    <property type="term" value="F:DNA binding"/>
    <property type="evidence" value="ECO:0007669"/>
    <property type="project" value="UniProtKB-KW"/>
</dbReference>
<evidence type="ECO:0000313" key="5">
    <source>
        <dbReference type="Proteomes" id="UP000216300"/>
    </source>
</evidence>
<evidence type="ECO:0000256" key="2">
    <source>
        <dbReference type="SAM" id="MobiDB-lite"/>
    </source>
</evidence>
<dbReference type="Gene3D" id="1.10.1660.10">
    <property type="match status" value="1"/>
</dbReference>
<sequence>MPTHRERRGRRAVGADLQPVDRHAALFTISVAARLAGMHPQTLRSYDRMGLVEPRRARGRGRRYSVADIDRLRLIQTLSQQEGVNLQGIKYILGLTRRVEQLQSENALLRDQLAGRAQPRGGRRFTADPNGGVHMARSGSRLRTISSGH</sequence>
<feature type="region of interest" description="Disordered" evidence="2">
    <location>
        <begin position="119"/>
        <end position="149"/>
    </location>
</feature>
<accession>A0A255EG67</accession>
<dbReference type="AlphaFoldDB" id="A0A255EG67"/>
<dbReference type="InterPro" id="IPR009061">
    <property type="entry name" value="DNA-bd_dom_put_sf"/>
</dbReference>
<protein>
    <submittedName>
        <fullName evidence="4">MerR family transcriptional regulator</fullName>
    </submittedName>
</protein>
<dbReference type="EMBL" id="NMVJ01000011">
    <property type="protein sequence ID" value="OYN88595.1"/>
    <property type="molecule type" value="Genomic_DNA"/>
</dbReference>
<keyword evidence="5" id="KW-1185">Reference proteome</keyword>
<dbReference type="SMART" id="SM00422">
    <property type="entry name" value="HTH_MERR"/>
    <property type="match status" value="1"/>
</dbReference>
<dbReference type="NCBIfam" id="NF047375">
    <property type="entry name" value="HeatShock_HspR"/>
    <property type="match status" value="1"/>
</dbReference>